<sequence>MDRKWTFILYGIVFWLLGVVMIRVLHPYFYGDLGMHVLFLLIAIAIAPPTLLITARLSGRTKHEMVVPTALMAMPAMLMDGLSVTLDAMGITHIYADNPLHSAYAGGVLLVAFWATLMFALLWHRQPG</sequence>
<organism evidence="2 3">
    <name type="scientific">Algimonas porphyrae</name>
    <dbReference type="NCBI Taxonomy" id="1128113"/>
    <lineage>
        <taxon>Bacteria</taxon>
        <taxon>Pseudomonadati</taxon>
        <taxon>Pseudomonadota</taxon>
        <taxon>Alphaproteobacteria</taxon>
        <taxon>Maricaulales</taxon>
        <taxon>Robiginitomaculaceae</taxon>
        <taxon>Algimonas</taxon>
    </lineage>
</organism>
<feature type="transmembrane region" description="Helical" evidence="1">
    <location>
        <begin position="7"/>
        <end position="29"/>
    </location>
</feature>
<proteinExistence type="predicted"/>
<name>A0ABQ5UWL4_9PROT</name>
<gene>
    <name evidence="2" type="ORF">GCM10007854_05310</name>
</gene>
<feature type="transmembrane region" description="Helical" evidence="1">
    <location>
        <begin position="102"/>
        <end position="123"/>
    </location>
</feature>
<keyword evidence="1" id="KW-1133">Transmembrane helix</keyword>
<evidence type="ECO:0000313" key="2">
    <source>
        <dbReference type="EMBL" id="GLQ19576.1"/>
    </source>
</evidence>
<evidence type="ECO:0000256" key="1">
    <source>
        <dbReference type="SAM" id="Phobius"/>
    </source>
</evidence>
<dbReference type="EMBL" id="BSNJ01000001">
    <property type="protein sequence ID" value="GLQ19576.1"/>
    <property type="molecule type" value="Genomic_DNA"/>
</dbReference>
<dbReference type="Proteomes" id="UP001161390">
    <property type="component" value="Unassembled WGS sequence"/>
</dbReference>
<feature type="transmembrane region" description="Helical" evidence="1">
    <location>
        <begin position="35"/>
        <end position="55"/>
    </location>
</feature>
<keyword evidence="1" id="KW-0812">Transmembrane</keyword>
<reference evidence="2" key="1">
    <citation type="journal article" date="2014" name="Int. J. Syst. Evol. Microbiol.">
        <title>Complete genome of a new Firmicutes species belonging to the dominant human colonic microbiota ('Ruminococcus bicirculans') reveals two chromosomes and a selective capacity to utilize plant glucans.</title>
        <authorList>
            <consortium name="NISC Comparative Sequencing Program"/>
            <person name="Wegmann U."/>
            <person name="Louis P."/>
            <person name="Goesmann A."/>
            <person name="Henrissat B."/>
            <person name="Duncan S.H."/>
            <person name="Flint H.J."/>
        </authorList>
    </citation>
    <scope>NUCLEOTIDE SEQUENCE</scope>
    <source>
        <strain evidence="2">NBRC 108216</strain>
    </source>
</reference>
<dbReference type="RefSeq" id="WP_284369348.1">
    <property type="nucleotide sequence ID" value="NZ_BSNJ01000001.1"/>
</dbReference>
<protein>
    <submittedName>
        <fullName evidence="2">Uncharacterized protein</fullName>
    </submittedName>
</protein>
<evidence type="ECO:0000313" key="3">
    <source>
        <dbReference type="Proteomes" id="UP001161390"/>
    </source>
</evidence>
<keyword evidence="1" id="KW-0472">Membrane</keyword>
<reference evidence="2" key="2">
    <citation type="submission" date="2023-01" db="EMBL/GenBank/DDBJ databases">
        <title>Draft genome sequence of Algimonas porphyrae strain NBRC 108216.</title>
        <authorList>
            <person name="Sun Q."/>
            <person name="Mori K."/>
        </authorList>
    </citation>
    <scope>NUCLEOTIDE SEQUENCE</scope>
    <source>
        <strain evidence="2">NBRC 108216</strain>
    </source>
</reference>
<keyword evidence="3" id="KW-1185">Reference proteome</keyword>
<comment type="caution">
    <text evidence="2">The sequence shown here is derived from an EMBL/GenBank/DDBJ whole genome shotgun (WGS) entry which is preliminary data.</text>
</comment>
<accession>A0ABQ5UWL4</accession>